<dbReference type="KEGG" id="tet:TTHERM_000918449"/>
<evidence type="ECO:0000313" key="2">
    <source>
        <dbReference type="EMBL" id="EWS70971.1"/>
    </source>
</evidence>
<organism evidence="2 3">
    <name type="scientific">Tetrahymena thermophila (strain SB210)</name>
    <dbReference type="NCBI Taxonomy" id="312017"/>
    <lineage>
        <taxon>Eukaryota</taxon>
        <taxon>Sar</taxon>
        <taxon>Alveolata</taxon>
        <taxon>Ciliophora</taxon>
        <taxon>Intramacronucleata</taxon>
        <taxon>Oligohymenophorea</taxon>
        <taxon>Hymenostomatida</taxon>
        <taxon>Tetrahymenina</taxon>
        <taxon>Tetrahymenidae</taxon>
        <taxon>Tetrahymena</taxon>
    </lineage>
</organism>
<dbReference type="RefSeq" id="XP_012656486.1">
    <property type="nucleotide sequence ID" value="XM_012801032.1"/>
</dbReference>
<evidence type="ECO:0000256" key="1">
    <source>
        <dbReference type="SAM" id="Phobius"/>
    </source>
</evidence>
<gene>
    <name evidence="2" type="ORF">TTHERM_000918449</name>
</gene>
<dbReference type="EMBL" id="GG662213">
    <property type="protein sequence ID" value="EWS70971.1"/>
    <property type="molecule type" value="Genomic_DNA"/>
</dbReference>
<accession>W7XBB7</accession>
<keyword evidence="1 2" id="KW-0812">Transmembrane</keyword>
<dbReference type="Proteomes" id="UP000009168">
    <property type="component" value="Unassembled WGS sequence"/>
</dbReference>
<keyword evidence="3" id="KW-1185">Reference proteome</keyword>
<evidence type="ECO:0000313" key="3">
    <source>
        <dbReference type="Proteomes" id="UP000009168"/>
    </source>
</evidence>
<reference evidence="3" key="1">
    <citation type="journal article" date="2006" name="PLoS Biol.">
        <title>Macronuclear genome sequence of the ciliate Tetrahymena thermophila, a model eukaryote.</title>
        <authorList>
            <person name="Eisen J.A."/>
            <person name="Coyne R.S."/>
            <person name="Wu M."/>
            <person name="Wu D."/>
            <person name="Thiagarajan M."/>
            <person name="Wortman J.R."/>
            <person name="Badger J.H."/>
            <person name="Ren Q."/>
            <person name="Amedeo P."/>
            <person name="Jones K.M."/>
            <person name="Tallon L.J."/>
            <person name="Delcher A.L."/>
            <person name="Salzberg S.L."/>
            <person name="Silva J.C."/>
            <person name="Haas B.J."/>
            <person name="Majoros W.H."/>
            <person name="Farzad M."/>
            <person name="Carlton J.M."/>
            <person name="Smith R.K. Jr."/>
            <person name="Garg J."/>
            <person name="Pearlman R.E."/>
            <person name="Karrer K.M."/>
            <person name="Sun L."/>
            <person name="Manning G."/>
            <person name="Elde N.C."/>
            <person name="Turkewitz A.P."/>
            <person name="Asai D.J."/>
            <person name="Wilkes D.E."/>
            <person name="Wang Y."/>
            <person name="Cai H."/>
            <person name="Collins K."/>
            <person name="Stewart B.A."/>
            <person name="Lee S.R."/>
            <person name="Wilamowska K."/>
            <person name="Weinberg Z."/>
            <person name="Ruzzo W.L."/>
            <person name="Wloga D."/>
            <person name="Gaertig J."/>
            <person name="Frankel J."/>
            <person name="Tsao C.-C."/>
            <person name="Gorovsky M.A."/>
            <person name="Keeling P.J."/>
            <person name="Waller R.F."/>
            <person name="Patron N.J."/>
            <person name="Cherry J.M."/>
            <person name="Stover N.A."/>
            <person name="Krieger C.J."/>
            <person name="del Toro C."/>
            <person name="Ryder H.F."/>
            <person name="Williamson S.C."/>
            <person name="Barbeau R.A."/>
            <person name="Hamilton E.P."/>
            <person name="Orias E."/>
        </authorList>
    </citation>
    <scope>NUCLEOTIDE SEQUENCE [LARGE SCALE GENOMIC DNA]</scope>
    <source>
        <strain evidence="3">SB210</strain>
    </source>
</reference>
<sequence>IIQVFEINSKFANQILRELKVQNKKNLRTHNLKPFLITNYNYLLYNLFIILTYGQINDIIIKYYATIIKKCQQILEINCLSQNLIMNLKFYLSYLDFFSNLISRYNFRIIINIKYMGLSVHEICLYLFFRFQLPNLK</sequence>
<feature type="non-terminal residue" evidence="2">
    <location>
        <position position="1"/>
    </location>
</feature>
<dbReference type="InParanoid" id="W7XBB7"/>
<feature type="transmembrane region" description="Helical" evidence="1">
    <location>
        <begin position="42"/>
        <end position="65"/>
    </location>
</feature>
<dbReference type="GeneID" id="24441080"/>
<proteinExistence type="predicted"/>
<name>W7XBB7_TETTS</name>
<keyword evidence="1" id="KW-1133">Transmembrane helix</keyword>
<feature type="transmembrane region" description="Helical" evidence="1">
    <location>
        <begin position="109"/>
        <end position="129"/>
    </location>
</feature>
<dbReference type="AlphaFoldDB" id="W7XBB7"/>
<protein>
    <submittedName>
        <fullName evidence="2">Transmembrane protein, putative</fullName>
    </submittedName>
</protein>
<keyword evidence="1" id="KW-0472">Membrane</keyword>